<comment type="subcellular location">
    <subcellularLocation>
        <location evidence="1">Cell membrane</location>
        <topology evidence="1">Multi-pass membrane protein</topology>
    </subcellularLocation>
</comment>
<dbReference type="PANTHER" id="PTHR21716">
    <property type="entry name" value="TRANSMEMBRANE PROTEIN"/>
    <property type="match status" value="1"/>
</dbReference>
<feature type="transmembrane region" description="Helical" evidence="8">
    <location>
        <begin position="145"/>
        <end position="168"/>
    </location>
</feature>
<proteinExistence type="inferred from homology"/>
<evidence type="ECO:0000313" key="10">
    <source>
        <dbReference type="Proteomes" id="UP000266441"/>
    </source>
</evidence>
<dbReference type="OrthoDB" id="9793390at2"/>
<dbReference type="EMBL" id="QWET01000021">
    <property type="protein sequence ID" value="RIH63428.1"/>
    <property type="molecule type" value="Genomic_DNA"/>
</dbReference>
<feature type="transmembrane region" description="Helical" evidence="8">
    <location>
        <begin position="63"/>
        <end position="84"/>
    </location>
</feature>
<keyword evidence="3" id="KW-0813">Transport</keyword>
<keyword evidence="10" id="KW-1185">Reference proteome</keyword>
<gene>
    <name evidence="9" type="ORF">D1164_20080</name>
</gene>
<keyword evidence="7 8" id="KW-0472">Membrane</keyword>
<organism evidence="9 10">
    <name type="scientific">Mariniphaga sediminis</name>
    <dbReference type="NCBI Taxonomy" id="1628158"/>
    <lineage>
        <taxon>Bacteria</taxon>
        <taxon>Pseudomonadati</taxon>
        <taxon>Bacteroidota</taxon>
        <taxon>Bacteroidia</taxon>
        <taxon>Marinilabiliales</taxon>
        <taxon>Prolixibacteraceae</taxon>
        <taxon>Mariniphaga</taxon>
    </lineage>
</organism>
<dbReference type="PANTHER" id="PTHR21716:SF53">
    <property type="entry name" value="PERMEASE PERM-RELATED"/>
    <property type="match status" value="1"/>
</dbReference>
<evidence type="ECO:0000313" key="9">
    <source>
        <dbReference type="EMBL" id="RIH63428.1"/>
    </source>
</evidence>
<protein>
    <submittedName>
        <fullName evidence="9">AI-2E family transporter</fullName>
    </submittedName>
</protein>
<feature type="transmembrane region" description="Helical" evidence="8">
    <location>
        <begin position="36"/>
        <end position="56"/>
    </location>
</feature>
<comment type="caution">
    <text evidence="9">The sequence shown here is derived from an EMBL/GenBank/DDBJ whole genome shotgun (WGS) entry which is preliminary data.</text>
</comment>
<dbReference type="AlphaFoldDB" id="A0A399CWR9"/>
<keyword evidence="4" id="KW-1003">Cell membrane</keyword>
<sequence length="370" mass="41100">MIKKETRIPISIKAPLVFIGIFAFFTVLYIAKSIIIPLVFATIIAIILHPVVNLFVRIKINRIVAILITLLLTFLVIAAFGALLTTQASRFTESLPKLVDKFTEIINQTIIYVSGHFNLSNKEITTWITETKNELIGSAEIGQTIINVGSVVALLFLIPVYVFMILFYQPLLIEFSHKLFGKSNRSKVSEIINQIKTLIQRYLIGLLIEVVIISFLYTIGLLILGIEYALILGLLGALLNLIPYLGSIIAASMPMIIAIVTKPSPWFALLVLALYIFIQFIDNNYIVPKIVASKVKINALASIIAVITFGALWGIPGMLIAIPLTAIAKLIFDHIPPLTPWGFLLGDTMPPIIRSHRFKKNETKLNAPDK</sequence>
<evidence type="ECO:0000256" key="4">
    <source>
        <dbReference type="ARBA" id="ARBA00022475"/>
    </source>
</evidence>
<feature type="transmembrane region" description="Helical" evidence="8">
    <location>
        <begin position="202"/>
        <end position="235"/>
    </location>
</feature>
<reference evidence="9 10" key="1">
    <citation type="journal article" date="2015" name="Int. J. Syst. Evol. Microbiol.">
        <title>Mariniphaga sediminis sp. nov., isolated from coastal sediment.</title>
        <authorList>
            <person name="Wang F.Q."/>
            <person name="Shen Q.Y."/>
            <person name="Chen G.J."/>
            <person name="Du Z.J."/>
        </authorList>
    </citation>
    <scope>NUCLEOTIDE SEQUENCE [LARGE SCALE GENOMIC DNA]</scope>
    <source>
        <strain evidence="9 10">SY21</strain>
    </source>
</reference>
<evidence type="ECO:0000256" key="1">
    <source>
        <dbReference type="ARBA" id="ARBA00004651"/>
    </source>
</evidence>
<dbReference type="InterPro" id="IPR002549">
    <property type="entry name" value="AI-2E-like"/>
</dbReference>
<dbReference type="Proteomes" id="UP000266441">
    <property type="component" value="Unassembled WGS sequence"/>
</dbReference>
<dbReference type="RefSeq" id="WP_119351694.1">
    <property type="nucleotide sequence ID" value="NZ_QWET01000021.1"/>
</dbReference>
<evidence type="ECO:0000256" key="3">
    <source>
        <dbReference type="ARBA" id="ARBA00022448"/>
    </source>
</evidence>
<evidence type="ECO:0000256" key="6">
    <source>
        <dbReference type="ARBA" id="ARBA00022989"/>
    </source>
</evidence>
<comment type="similarity">
    <text evidence="2">Belongs to the autoinducer-2 exporter (AI-2E) (TC 2.A.86) family.</text>
</comment>
<feature type="transmembrane region" description="Helical" evidence="8">
    <location>
        <begin position="267"/>
        <end position="287"/>
    </location>
</feature>
<evidence type="ECO:0000256" key="8">
    <source>
        <dbReference type="SAM" id="Phobius"/>
    </source>
</evidence>
<keyword evidence="5 8" id="KW-0812">Transmembrane</keyword>
<dbReference type="GO" id="GO:0055085">
    <property type="term" value="P:transmembrane transport"/>
    <property type="evidence" value="ECO:0007669"/>
    <property type="project" value="TreeGrafter"/>
</dbReference>
<name>A0A399CWR9_9BACT</name>
<evidence type="ECO:0000256" key="5">
    <source>
        <dbReference type="ARBA" id="ARBA00022692"/>
    </source>
</evidence>
<keyword evidence="6 8" id="KW-1133">Transmembrane helix</keyword>
<feature type="transmembrane region" description="Helical" evidence="8">
    <location>
        <begin position="299"/>
        <end position="322"/>
    </location>
</feature>
<evidence type="ECO:0000256" key="2">
    <source>
        <dbReference type="ARBA" id="ARBA00009773"/>
    </source>
</evidence>
<dbReference type="Pfam" id="PF01594">
    <property type="entry name" value="AI-2E_transport"/>
    <property type="match status" value="1"/>
</dbReference>
<feature type="transmembrane region" description="Helical" evidence="8">
    <location>
        <begin position="12"/>
        <end position="30"/>
    </location>
</feature>
<dbReference type="GO" id="GO:0005886">
    <property type="term" value="C:plasma membrane"/>
    <property type="evidence" value="ECO:0007669"/>
    <property type="project" value="UniProtKB-SubCell"/>
</dbReference>
<accession>A0A399CWR9</accession>
<evidence type="ECO:0000256" key="7">
    <source>
        <dbReference type="ARBA" id="ARBA00023136"/>
    </source>
</evidence>